<evidence type="ECO:0000313" key="18">
    <source>
        <dbReference type="Ensembl" id="ENSSSCP00065020258.1"/>
    </source>
</evidence>
<dbReference type="FunFam" id="3.10.100.10:FF:000011">
    <property type="entry name" value="Aggrecan core protein"/>
    <property type="match status" value="1"/>
</dbReference>
<dbReference type="InterPro" id="IPR000538">
    <property type="entry name" value="Link_dom"/>
</dbReference>
<feature type="domain" description="Ig-like" evidence="16">
    <location>
        <begin position="50"/>
        <end position="155"/>
    </location>
</feature>
<dbReference type="Gene3D" id="3.10.100.10">
    <property type="entry name" value="Mannose-Binding Protein A, subunit A"/>
    <property type="match status" value="2"/>
</dbReference>
<feature type="domain" description="Link" evidence="17">
    <location>
        <begin position="157"/>
        <end position="252"/>
    </location>
</feature>
<dbReference type="SMART" id="SM00406">
    <property type="entry name" value="IGv"/>
    <property type="match status" value="1"/>
</dbReference>
<evidence type="ECO:0000256" key="6">
    <source>
        <dbReference type="ARBA" id="ARBA00022737"/>
    </source>
</evidence>
<proteinExistence type="inferred from homology"/>
<evidence type="ECO:0000256" key="9">
    <source>
        <dbReference type="ARBA" id="ARBA00023180"/>
    </source>
</evidence>
<feature type="disulfide bond" evidence="13">
    <location>
        <begin position="301"/>
        <end position="322"/>
    </location>
</feature>
<organism evidence="18 19">
    <name type="scientific">Sus scrofa</name>
    <name type="common">Pig</name>
    <dbReference type="NCBI Taxonomy" id="9823"/>
    <lineage>
        <taxon>Eukaryota</taxon>
        <taxon>Metazoa</taxon>
        <taxon>Chordata</taxon>
        <taxon>Craniata</taxon>
        <taxon>Vertebrata</taxon>
        <taxon>Euteleostomi</taxon>
        <taxon>Mammalia</taxon>
        <taxon>Eutheria</taxon>
        <taxon>Laurasiatheria</taxon>
        <taxon>Artiodactyla</taxon>
        <taxon>Suina</taxon>
        <taxon>Suidae</taxon>
        <taxon>Sus</taxon>
    </lineage>
</organism>
<evidence type="ECO:0000256" key="13">
    <source>
        <dbReference type="PROSITE-ProRule" id="PRU00323"/>
    </source>
</evidence>
<dbReference type="Gene3D" id="2.60.40.10">
    <property type="entry name" value="Immunoglobulins"/>
    <property type="match status" value="1"/>
</dbReference>
<keyword evidence="3" id="KW-0964">Secreted</keyword>
<feature type="domain" description="Link" evidence="17">
    <location>
        <begin position="257"/>
        <end position="354"/>
    </location>
</feature>
<dbReference type="GO" id="GO:0005540">
    <property type="term" value="F:hyaluronic acid binding"/>
    <property type="evidence" value="ECO:0007669"/>
    <property type="project" value="UniProtKB-KW"/>
</dbReference>
<keyword evidence="4" id="KW-0272">Extracellular matrix</keyword>
<comment type="caution">
    <text evidence="13">Lacks conserved residue(s) required for the propagation of feature annotation.</text>
</comment>
<dbReference type="PROSITE" id="PS01241">
    <property type="entry name" value="LINK_1"/>
    <property type="match status" value="1"/>
</dbReference>
<dbReference type="InterPro" id="IPR003006">
    <property type="entry name" value="Ig/MHC_CS"/>
</dbReference>
<evidence type="ECO:0000256" key="5">
    <source>
        <dbReference type="ARBA" id="ARBA00022729"/>
    </source>
</evidence>
<dbReference type="Proteomes" id="UP000694722">
    <property type="component" value="Unplaced"/>
</dbReference>
<evidence type="ECO:0000256" key="7">
    <source>
        <dbReference type="ARBA" id="ARBA00022974"/>
    </source>
</evidence>
<evidence type="ECO:0000256" key="2">
    <source>
        <dbReference type="ARBA" id="ARBA00006838"/>
    </source>
</evidence>
<dbReference type="PANTHER" id="PTHR22804:SF41">
    <property type="entry name" value="BREVICAN CORE PROTEIN"/>
    <property type="match status" value="1"/>
</dbReference>
<dbReference type="CDD" id="cd03517">
    <property type="entry name" value="Link_domain_CSPGs_modules_1_3"/>
    <property type="match status" value="1"/>
</dbReference>
<evidence type="ECO:0000259" key="16">
    <source>
        <dbReference type="PROSITE" id="PS50835"/>
    </source>
</evidence>
<evidence type="ECO:0000256" key="15">
    <source>
        <dbReference type="SAM" id="SignalP"/>
    </source>
</evidence>
<comment type="subcellular location">
    <subcellularLocation>
        <location evidence="1">Secreted</location>
        <location evidence="1">Extracellular space</location>
        <location evidence="1">Extracellular matrix</location>
    </subcellularLocation>
</comment>
<dbReference type="InterPro" id="IPR003599">
    <property type="entry name" value="Ig_sub"/>
</dbReference>
<dbReference type="PROSITE" id="PS50835">
    <property type="entry name" value="IG_LIKE"/>
    <property type="match status" value="1"/>
</dbReference>
<dbReference type="PROSITE" id="PS00290">
    <property type="entry name" value="IG_MHC"/>
    <property type="match status" value="1"/>
</dbReference>
<comment type="similarity">
    <text evidence="2">Belongs to the aggrecan/versican proteoglycan family.</text>
</comment>
<evidence type="ECO:0000259" key="17">
    <source>
        <dbReference type="PROSITE" id="PS50963"/>
    </source>
</evidence>
<dbReference type="PROSITE" id="PS50963">
    <property type="entry name" value="LINK_2"/>
    <property type="match status" value="2"/>
</dbReference>
<accession>A0A8D1YGI6</accession>
<dbReference type="SMART" id="SM00445">
    <property type="entry name" value="LINK"/>
    <property type="match status" value="2"/>
</dbReference>
<feature type="compositionally biased region" description="Basic and acidic residues" evidence="14">
    <location>
        <begin position="597"/>
        <end position="611"/>
    </location>
</feature>
<feature type="compositionally biased region" description="Pro residues" evidence="14">
    <location>
        <begin position="525"/>
        <end position="541"/>
    </location>
</feature>
<reference evidence="18" key="1">
    <citation type="submission" date="2025-05" db="UniProtKB">
        <authorList>
            <consortium name="Ensembl"/>
        </authorList>
    </citation>
    <scope>IDENTIFICATION</scope>
</reference>
<protein>
    <recommendedName>
        <fullName evidence="12">Brevican core protein</fullName>
    </recommendedName>
</protein>
<evidence type="ECO:0000313" key="19">
    <source>
        <dbReference type="Proteomes" id="UP000694725"/>
    </source>
</evidence>
<dbReference type="Ensembl" id="ENSSSCT00065047093.1">
    <property type="protein sequence ID" value="ENSSSCP00065020258.1"/>
    <property type="gene ID" value="ENSSSCG00065034589.1"/>
</dbReference>
<dbReference type="InterPro" id="IPR016186">
    <property type="entry name" value="C-type_lectin-like/link_sf"/>
</dbReference>
<keyword evidence="5 15" id="KW-0732">Signal</keyword>
<dbReference type="AlphaFoldDB" id="A0A8D1YGI6"/>
<keyword evidence="7" id="KW-0654">Proteoglycan</keyword>
<evidence type="ECO:0000256" key="11">
    <source>
        <dbReference type="ARBA" id="ARBA00023319"/>
    </source>
</evidence>
<dbReference type="Proteomes" id="UP000694726">
    <property type="component" value="Unplaced"/>
</dbReference>
<feature type="region of interest" description="Disordered" evidence="14">
    <location>
        <begin position="435"/>
        <end position="638"/>
    </location>
</feature>
<evidence type="ECO:0000256" key="4">
    <source>
        <dbReference type="ARBA" id="ARBA00022530"/>
    </source>
</evidence>
<evidence type="ECO:0000256" key="3">
    <source>
        <dbReference type="ARBA" id="ARBA00022525"/>
    </source>
</evidence>
<dbReference type="InterPro" id="IPR013106">
    <property type="entry name" value="Ig_V-set"/>
</dbReference>
<gene>
    <name evidence="18" type="primary">BCAN</name>
</gene>
<dbReference type="InterPro" id="IPR013783">
    <property type="entry name" value="Ig-like_fold"/>
</dbReference>
<dbReference type="SUPFAM" id="SSF56436">
    <property type="entry name" value="C-type lectin-like"/>
    <property type="match status" value="2"/>
</dbReference>
<feature type="disulfide bond" evidence="13">
    <location>
        <begin position="203"/>
        <end position="224"/>
    </location>
</feature>
<evidence type="ECO:0000256" key="8">
    <source>
        <dbReference type="ARBA" id="ARBA00023157"/>
    </source>
</evidence>
<dbReference type="GO" id="GO:0007155">
    <property type="term" value="P:cell adhesion"/>
    <property type="evidence" value="ECO:0007669"/>
    <property type="project" value="InterPro"/>
</dbReference>
<dbReference type="SMART" id="SM00409">
    <property type="entry name" value="IG"/>
    <property type="match status" value="1"/>
</dbReference>
<dbReference type="InterPro" id="IPR036179">
    <property type="entry name" value="Ig-like_dom_sf"/>
</dbReference>
<dbReference type="InterPro" id="IPR050691">
    <property type="entry name" value="Hyaluronan_bind_Proteoglycan"/>
</dbReference>
<feature type="compositionally biased region" description="Acidic residues" evidence="14">
    <location>
        <begin position="446"/>
        <end position="469"/>
    </location>
</feature>
<dbReference type="CDD" id="cd03520">
    <property type="entry name" value="Link_domain_CSPGs_modules_2_4"/>
    <property type="match status" value="1"/>
</dbReference>
<feature type="chain" id="PRO_5044689075" description="Brevican core protein" evidence="15">
    <location>
        <begin position="23"/>
        <end position="666"/>
    </location>
</feature>
<keyword evidence="8 13" id="KW-1015">Disulfide bond</keyword>
<dbReference type="Proteomes" id="UP000694725">
    <property type="component" value="Unplaced"/>
</dbReference>
<dbReference type="InterPro" id="IPR007110">
    <property type="entry name" value="Ig-like_dom"/>
</dbReference>
<keyword evidence="10" id="KW-0373">Hyaluronic acid</keyword>
<dbReference type="Ensembl" id="ENSSSCT00015073936.1">
    <property type="protein sequence ID" value="ENSSSCP00015029680.1"/>
    <property type="gene ID" value="ENSSSCG00015054907.1"/>
</dbReference>
<evidence type="ECO:0000256" key="1">
    <source>
        <dbReference type="ARBA" id="ARBA00004498"/>
    </source>
</evidence>
<dbReference type="FunFam" id="2.60.40.10:FF:000698">
    <property type="entry name" value="brevican core protein"/>
    <property type="match status" value="1"/>
</dbReference>
<dbReference type="Ensembl" id="ENSSSCT00040015951.1">
    <property type="protein sequence ID" value="ENSSSCP00040006306.1"/>
    <property type="gene ID" value="ENSSSCG00040012039.1"/>
</dbReference>
<evidence type="ECO:0000256" key="12">
    <source>
        <dbReference type="ARBA" id="ARBA00044100"/>
    </source>
</evidence>
<dbReference type="PANTHER" id="PTHR22804">
    <property type="entry name" value="AGGRECAN/VERSICAN PROTEOGLYCAN"/>
    <property type="match status" value="1"/>
</dbReference>
<sequence length="666" mass="71058">MAPLFLPLLAALALAPVPAALADALEGDSSEDRAFRVRIAGDAPLQGVLGGALTIPCHVHYLRPPPSRRAPLGSPRVKWTFLSRGREAEVLVARGLRVKVSEAYRFRVALPGYPASLTDVSLVLSELRPNDSGIYRCEVQHGIDDSSDAVEVKVKGVVFLYREGSARYAFSFTGAQEACARIGARIATPEQLYAAYLGGYEQCDAGWLSDQTVRYPIQTPREACYGDMDGFPGVRNYGVVDPDDLYDVYCYAEELNGELFLGAPPDKLTLEEARAYCQERGAEIATTGQLYAAWDGGLDRCSPGWLADGSVRYPIVTPSQRCGGGLPGVKTLFLFPNQTGFPNKHSRFNVYCFRDSTQPSAIPEASNPASDLASDALEAIVTVTETLEELQLPQEAVESESRGAIYSIPIMEDGGGGSSTPEDPAEAPRTLLEFETPSIVTPLGSSEEESQVLEEEEKFEEEEEEEEVEDKALWAWPSEPGSLHPEATLPTESAPEESLSQASPPARAVLQPGASSPPYGEPEAPRPPRVLGPPTETPPTPREGNLASPPSSTLVGARDIGVDTGGPELSGVPRGESEETGSSEDAPSMLPATRAPEGTRELEIPSEEHSGRTVPAGTSVRAQPVLPTDSASRGGVAVAPSSGNCAQGSTSLFILLLFLPLQLRIT</sequence>
<name>A0A8D1YGI6_PIG</name>
<dbReference type="PRINTS" id="PR01265">
    <property type="entry name" value="LINKMODULE"/>
</dbReference>
<dbReference type="SUPFAM" id="SSF48726">
    <property type="entry name" value="Immunoglobulin"/>
    <property type="match status" value="1"/>
</dbReference>
<evidence type="ECO:0000256" key="14">
    <source>
        <dbReference type="SAM" id="MobiDB-lite"/>
    </source>
</evidence>
<keyword evidence="11" id="KW-0393">Immunoglobulin domain</keyword>
<dbReference type="InterPro" id="IPR016187">
    <property type="entry name" value="CTDL_fold"/>
</dbReference>
<evidence type="ECO:0000256" key="10">
    <source>
        <dbReference type="ARBA" id="ARBA00023290"/>
    </source>
</evidence>
<dbReference type="Pfam" id="PF00193">
    <property type="entry name" value="Xlink"/>
    <property type="match status" value="2"/>
</dbReference>
<feature type="signal peptide" evidence="15">
    <location>
        <begin position="1"/>
        <end position="22"/>
    </location>
</feature>
<dbReference type="Pfam" id="PF07686">
    <property type="entry name" value="V-set"/>
    <property type="match status" value="1"/>
</dbReference>
<keyword evidence="6" id="KW-0677">Repeat</keyword>
<dbReference type="FunFam" id="3.10.100.10:FF:000002">
    <property type="entry name" value="Hyaluronan proteoglycan link protein 1"/>
    <property type="match status" value="1"/>
</dbReference>
<keyword evidence="9" id="KW-0325">Glycoprotein</keyword>